<dbReference type="PANTHER" id="PTHR21143">
    <property type="entry name" value="INVERTEBRATE GUSTATORY RECEPTOR"/>
    <property type="match status" value="1"/>
</dbReference>
<evidence type="ECO:0000256" key="6">
    <source>
        <dbReference type="ARBA" id="ARBA00023170"/>
    </source>
</evidence>
<evidence type="ECO:0000256" key="8">
    <source>
        <dbReference type="SAM" id="Phobius"/>
    </source>
</evidence>
<evidence type="ECO:0000313" key="9">
    <source>
        <dbReference type="EMBL" id="CAG5101176.1"/>
    </source>
</evidence>
<name>A0A8J2HM84_COTCN</name>
<evidence type="ECO:0000256" key="2">
    <source>
        <dbReference type="ARBA" id="ARBA00022475"/>
    </source>
</evidence>
<organism evidence="9 10">
    <name type="scientific">Cotesia congregata</name>
    <name type="common">Parasitoid wasp</name>
    <name type="synonym">Apanteles congregatus</name>
    <dbReference type="NCBI Taxonomy" id="51543"/>
    <lineage>
        <taxon>Eukaryota</taxon>
        <taxon>Metazoa</taxon>
        <taxon>Ecdysozoa</taxon>
        <taxon>Arthropoda</taxon>
        <taxon>Hexapoda</taxon>
        <taxon>Insecta</taxon>
        <taxon>Pterygota</taxon>
        <taxon>Neoptera</taxon>
        <taxon>Endopterygota</taxon>
        <taxon>Hymenoptera</taxon>
        <taxon>Apocrita</taxon>
        <taxon>Ichneumonoidea</taxon>
        <taxon>Braconidae</taxon>
        <taxon>Microgastrinae</taxon>
        <taxon>Cotesia</taxon>
    </lineage>
</organism>
<feature type="transmembrane region" description="Helical" evidence="8">
    <location>
        <begin position="181"/>
        <end position="205"/>
    </location>
</feature>
<keyword evidence="5 8" id="KW-0472">Membrane</keyword>
<feature type="non-terminal residue" evidence="9">
    <location>
        <position position="1"/>
    </location>
</feature>
<keyword evidence="2" id="KW-1003">Cell membrane</keyword>
<dbReference type="Pfam" id="PF08395">
    <property type="entry name" value="7tm_7"/>
    <property type="match status" value="1"/>
</dbReference>
<feature type="transmembrane region" description="Helical" evidence="8">
    <location>
        <begin position="19"/>
        <end position="43"/>
    </location>
</feature>
<dbReference type="GO" id="GO:0007635">
    <property type="term" value="P:chemosensory behavior"/>
    <property type="evidence" value="ECO:0007669"/>
    <property type="project" value="TreeGrafter"/>
</dbReference>
<evidence type="ECO:0000256" key="4">
    <source>
        <dbReference type="ARBA" id="ARBA00022989"/>
    </source>
</evidence>
<feature type="transmembrane region" description="Helical" evidence="8">
    <location>
        <begin position="148"/>
        <end position="169"/>
    </location>
</feature>
<protein>
    <submittedName>
        <fullName evidence="9">Gustatory receptor 1</fullName>
    </submittedName>
</protein>
<reference evidence="9" key="1">
    <citation type="submission" date="2021-04" db="EMBL/GenBank/DDBJ databases">
        <authorList>
            <person name="Chebbi M.A.C M."/>
        </authorList>
    </citation>
    <scope>NUCLEOTIDE SEQUENCE</scope>
</reference>
<sequence>DETLKNLGFAINIQKEFCFILKVAVSWIFFNVLTCPVVTLYHFSNLEKITQIPVIVVVYHGYHVNLLIFVKFFLLINHMRLRFKSINKVLTNFLRSHTKNMTQEGTNDRWASSVQKNLELDFLCNVGRVHLELGKLCRITTTVYGTPLAFTTIGFFVNIIGSLYCQYLGLIKENSNIYEIMLSIVITLIWIVPFCLSFLSVNYICKETVNEWKQTGVILDKLELESKNTEIQTEIGNFSAQVQRNTLKFSPCGFFDLDFYFVRDFTAAVATYLVIMLQTLSSEN</sequence>
<dbReference type="OrthoDB" id="6366728at2759"/>
<gene>
    <name evidence="9" type="ORF">HICCMSTLAB_LOCUS10249</name>
</gene>
<dbReference type="GO" id="GO:0050909">
    <property type="term" value="P:sensory perception of taste"/>
    <property type="evidence" value="ECO:0007669"/>
    <property type="project" value="InterPro"/>
</dbReference>
<evidence type="ECO:0000256" key="1">
    <source>
        <dbReference type="ARBA" id="ARBA00004651"/>
    </source>
</evidence>
<keyword evidence="10" id="KW-1185">Reference proteome</keyword>
<dbReference type="EMBL" id="CAJNRD030001122">
    <property type="protein sequence ID" value="CAG5101176.1"/>
    <property type="molecule type" value="Genomic_DNA"/>
</dbReference>
<dbReference type="InterPro" id="IPR013604">
    <property type="entry name" value="7TM_chemorcpt"/>
</dbReference>
<dbReference type="Proteomes" id="UP000786811">
    <property type="component" value="Unassembled WGS sequence"/>
</dbReference>
<dbReference type="GO" id="GO:0007165">
    <property type="term" value="P:signal transduction"/>
    <property type="evidence" value="ECO:0007669"/>
    <property type="project" value="UniProtKB-KW"/>
</dbReference>
<feature type="transmembrane region" description="Helical" evidence="8">
    <location>
        <begin position="49"/>
        <end position="74"/>
    </location>
</feature>
<comment type="caution">
    <text evidence="9">The sequence shown here is derived from an EMBL/GenBank/DDBJ whole genome shotgun (WGS) entry which is preliminary data.</text>
</comment>
<dbReference type="PANTHER" id="PTHR21143:SF133">
    <property type="entry name" value="GUSTATORY AND PHEROMONE RECEPTOR 32A-RELATED"/>
    <property type="match status" value="1"/>
</dbReference>
<dbReference type="GO" id="GO:0030424">
    <property type="term" value="C:axon"/>
    <property type="evidence" value="ECO:0007669"/>
    <property type="project" value="TreeGrafter"/>
</dbReference>
<proteinExistence type="predicted"/>
<comment type="subcellular location">
    <subcellularLocation>
        <location evidence="1">Cell membrane</location>
        <topology evidence="1">Multi-pass membrane protein</topology>
    </subcellularLocation>
</comment>
<evidence type="ECO:0000313" key="10">
    <source>
        <dbReference type="Proteomes" id="UP000786811"/>
    </source>
</evidence>
<dbReference type="GO" id="GO:0008049">
    <property type="term" value="P:male courtship behavior"/>
    <property type="evidence" value="ECO:0007669"/>
    <property type="project" value="TreeGrafter"/>
</dbReference>
<keyword evidence="4 8" id="KW-1133">Transmembrane helix</keyword>
<keyword evidence="6 9" id="KW-0675">Receptor</keyword>
<dbReference type="GO" id="GO:0030425">
    <property type="term" value="C:dendrite"/>
    <property type="evidence" value="ECO:0007669"/>
    <property type="project" value="TreeGrafter"/>
</dbReference>
<dbReference type="GO" id="GO:0043025">
    <property type="term" value="C:neuronal cell body"/>
    <property type="evidence" value="ECO:0007669"/>
    <property type="project" value="TreeGrafter"/>
</dbReference>
<keyword evidence="3 8" id="KW-0812">Transmembrane</keyword>
<dbReference type="GO" id="GO:0005886">
    <property type="term" value="C:plasma membrane"/>
    <property type="evidence" value="ECO:0007669"/>
    <property type="project" value="UniProtKB-SubCell"/>
</dbReference>
<evidence type="ECO:0000256" key="7">
    <source>
        <dbReference type="ARBA" id="ARBA00023224"/>
    </source>
</evidence>
<accession>A0A8J2HM84</accession>
<evidence type="ECO:0000256" key="5">
    <source>
        <dbReference type="ARBA" id="ARBA00023136"/>
    </source>
</evidence>
<dbReference type="AlphaFoldDB" id="A0A8J2HM84"/>
<keyword evidence="7" id="KW-0807">Transducer</keyword>
<evidence type="ECO:0000256" key="3">
    <source>
        <dbReference type="ARBA" id="ARBA00022692"/>
    </source>
</evidence>